<evidence type="ECO:0000256" key="2">
    <source>
        <dbReference type="ARBA" id="ARBA00009152"/>
    </source>
</evidence>
<feature type="domain" description="PHP" evidence="9">
    <location>
        <begin position="5"/>
        <end position="216"/>
    </location>
</feature>
<evidence type="ECO:0000256" key="7">
    <source>
        <dbReference type="ARBA" id="ARBA00049158"/>
    </source>
</evidence>
<dbReference type="HOGENOM" id="CLU_054611_0_1_1"/>
<reference evidence="12" key="1">
    <citation type="journal article" date="2013" name="Nat. Genet.">
        <title>The wheat powdery mildew genome shows the unique evolution of an obligate biotroph.</title>
        <authorList>
            <person name="Wicker T."/>
            <person name="Oberhaensli S."/>
            <person name="Parlange F."/>
            <person name="Buchmann J.P."/>
            <person name="Shatalina M."/>
            <person name="Roffler S."/>
            <person name="Ben-David R."/>
            <person name="Dolezel J."/>
            <person name="Simkova H."/>
            <person name="Schulze-Lefert P."/>
            <person name="Spanu P.D."/>
            <person name="Bruggmann R."/>
            <person name="Amselem J."/>
            <person name="Quesneville H."/>
            <person name="Ver Loren van Themaat E."/>
            <person name="Paape T."/>
            <person name="Shimizu K.K."/>
            <person name="Keller B."/>
        </authorList>
    </citation>
    <scope>NUCLEOTIDE SEQUENCE [LARGE SCALE GENOMIC DNA]</scope>
    <source>
        <strain evidence="12">96224</strain>
    </source>
</reference>
<keyword evidence="4 8" id="KW-0028">Amino-acid biosynthesis</keyword>
<comment type="pathway">
    <text evidence="1 8">Amino-acid biosynthesis; L-histidine biosynthesis; L-histidine from 5-phospho-alpha-D-ribose 1-diphosphate: step 8/9.</text>
</comment>
<comment type="similarity">
    <text evidence="2 8">Belongs to the PHP hydrolase family. HisK subfamily.</text>
</comment>
<evidence type="ECO:0000313" key="11">
    <source>
        <dbReference type="EMBL" id="SUZ10846.1"/>
    </source>
</evidence>
<reference evidence="11" key="3">
    <citation type="submission" date="2018-07" db="EMBL/GenBank/DDBJ databases">
        <authorList>
            <person name="Quirk P.G."/>
            <person name="Krulwich T.A."/>
        </authorList>
    </citation>
    <scope>NUCLEOTIDE SEQUENCE</scope>
    <source>
        <strain evidence="11">96224</strain>
    </source>
</reference>
<dbReference type="AlphaFoldDB" id="A0A061HHW9"/>
<evidence type="ECO:0000256" key="5">
    <source>
        <dbReference type="ARBA" id="ARBA00022801"/>
    </source>
</evidence>
<dbReference type="PANTHER" id="PTHR21039:SF0">
    <property type="entry name" value="HISTIDINOL-PHOSPHATASE"/>
    <property type="match status" value="1"/>
</dbReference>
<dbReference type="GO" id="GO:0000105">
    <property type="term" value="P:L-histidine biosynthetic process"/>
    <property type="evidence" value="ECO:0007669"/>
    <property type="project" value="UniProtKB-UniRule"/>
</dbReference>
<reference evidence="10" key="2">
    <citation type="submission" date="2013-01" db="EMBL/GenBank/DDBJ databases">
        <title>The wheat powdery mildew genome reveals unique evolution of an obligate biotroph.</title>
        <authorList>
            <person name="Oberhaensli S."/>
            <person name="Wicker T."/>
            <person name="Keller B."/>
        </authorList>
    </citation>
    <scope>NUCLEOTIDE SEQUENCE</scope>
    <source>
        <strain evidence="10">96224</strain>
    </source>
</reference>
<dbReference type="OrthoDB" id="5957391at2759"/>
<evidence type="ECO:0000259" key="9">
    <source>
        <dbReference type="Pfam" id="PF02811"/>
    </source>
</evidence>
<sequence length="304" mass="34492">MAFSLHSHSGQFCPGHAQDELEECIQAAIAKGFQVFGLTEHMPRNSPKDLYPEEVIAKESIAKLTVRHDAFLKEAMRLREKYHGTIALLIGFEGEWIRPSYGPLILDLARAPEIDYFIGSVHHVHEIPIDYDEIMYSRARTISGGSDERLFEDYFDAQLDMLRTVCPPIVGHFDLIRLWSERRNTDLREFKGVWQRVVRNLTFIVELGALLEINSSGLRKGLYEPYPMRCVCEEFLAMGGRLTMGDDSHGTAQVGTHYPAAISYIESLSVKEIWCFDKKLGEKEGHSMTVRGISLQSVKASLKV</sequence>
<keyword evidence="5 8" id="KW-0378">Hydrolase</keyword>
<dbReference type="EMBL" id="UIGY01000099">
    <property type="protein sequence ID" value="SUZ10846.1"/>
    <property type="molecule type" value="Genomic_DNA"/>
</dbReference>
<keyword evidence="6 8" id="KW-0368">Histidine biosynthesis</keyword>
<dbReference type="GO" id="GO:0004401">
    <property type="term" value="F:histidinol-phosphatase activity"/>
    <property type="evidence" value="ECO:0007669"/>
    <property type="project" value="UniProtKB-UniRule"/>
</dbReference>
<dbReference type="EC" id="3.1.3.15" evidence="3 8"/>
<dbReference type="FunFam" id="3.20.20.140:FF:000059">
    <property type="entry name" value="Histidinol-phosphatase"/>
    <property type="match status" value="1"/>
</dbReference>
<evidence type="ECO:0000256" key="8">
    <source>
        <dbReference type="RuleBase" id="RU366003"/>
    </source>
</evidence>
<evidence type="ECO:0000256" key="6">
    <source>
        <dbReference type="ARBA" id="ARBA00023102"/>
    </source>
</evidence>
<dbReference type="InterPro" id="IPR010140">
    <property type="entry name" value="Histidinol_P_phosphatase_HisJ"/>
</dbReference>
<protein>
    <recommendedName>
        <fullName evidence="3 8">Histidinol-phosphatase</fullName>
        <shortName evidence="8">HolPase</shortName>
        <ecNumber evidence="3 8">3.1.3.15</ecNumber>
    </recommendedName>
</protein>
<dbReference type="CDD" id="cd12110">
    <property type="entry name" value="PHP_HisPPase_Hisj_like"/>
    <property type="match status" value="1"/>
</dbReference>
<evidence type="ECO:0000256" key="4">
    <source>
        <dbReference type="ARBA" id="ARBA00022605"/>
    </source>
</evidence>
<dbReference type="EMBL" id="KE375068">
    <property type="protein sequence ID" value="EPQ64344.1"/>
    <property type="molecule type" value="Genomic_DNA"/>
</dbReference>
<dbReference type="SUPFAM" id="SSF89550">
    <property type="entry name" value="PHP domain-like"/>
    <property type="match status" value="1"/>
</dbReference>
<organism evidence="11">
    <name type="scientific">Blumeria graminis f. sp. tritici 96224</name>
    <dbReference type="NCBI Taxonomy" id="1268274"/>
    <lineage>
        <taxon>Eukaryota</taxon>
        <taxon>Fungi</taxon>
        <taxon>Dikarya</taxon>
        <taxon>Ascomycota</taxon>
        <taxon>Pezizomycotina</taxon>
        <taxon>Leotiomycetes</taxon>
        <taxon>Erysiphales</taxon>
        <taxon>Erysiphaceae</taxon>
        <taxon>Blumeria</taxon>
    </lineage>
</organism>
<evidence type="ECO:0000313" key="12">
    <source>
        <dbReference type="Proteomes" id="UP000053110"/>
    </source>
</evidence>
<evidence type="ECO:0000256" key="3">
    <source>
        <dbReference type="ARBA" id="ARBA00013085"/>
    </source>
</evidence>
<dbReference type="UniPathway" id="UPA00031">
    <property type="reaction ID" value="UER00013"/>
</dbReference>
<dbReference type="Pfam" id="PF02811">
    <property type="entry name" value="PHP"/>
    <property type="match status" value="1"/>
</dbReference>
<dbReference type="Gene3D" id="3.20.20.140">
    <property type="entry name" value="Metal-dependent hydrolases"/>
    <property type="match status" value="1"/>
</dbReference>
<gene>
    <name evidence="10" type="ORF">BGT96224_A20603</name>
    <name evidence="11" type="ORF">BGT96224V2_LOCUS4042</name>
</gene>
<dbReference type="InterPro" id="IPR004013">
    <property type="entry name" value="PHP_dom"/>
</dbReference>
<evidence type="ECO:0000256" key="1">
    <source>
        <dbReference type="ARBA" id="ARBA00004970"/>
    </source>
</evidence>
<feature type="non-terminal residue" evidence="11">
    <location>
        <position position="304"/>
    </location>
</feature>
<accession>A0A061HHW9</accession>
<dbReference type="Proteomes" id="UP000053110">
    <property type="component" value="Unassembled WGS sequence"/>
</dbReference>
<comment type="catalytic activity">
    <reaction evidence="7 8">
        <text>L-histidinol phosphate + H2O = L-histidinol + phosphate</text>
        <dbReference type="Rhea" id="RHEA:14465"/>
        <dbReference type="ChEBI" id="CHEBI:15377"/>
        <dbReference type="ChEBI" id="CHEBI:43474"/>
        <dbReference type="ChEBI" id="CHEBI:57699"/>
        <dbReference type="ChEBI" id="CHEBI:57980"/>
        <dbReference type="EC" id="3.1.3.15"/>
    </reaction>
</comment>
<dbReference type="PANTHER" id="PTHR21039">
    <property type="entry name" value="HISTIDINOL PHOSPHATASE-RELATED"/>
    <property type="match status" value="1"/>
</dbReference>
<dbReference type="NCBIfam" id="TIGR01856">
    <property type="entry name" value="hisJ_fam"/>
    <property type="match status" value="1"/>
</dbReference>
<proteinExistence type="inferred from homology"/>
<name>A0A061HHW9_BLUGR</name>
<evidence type="ECO:0000313" key="10">
    <source>
        <dbReference type="EMBL" id="EPQ64344.1"/>
    </source>
</evidence>
<dbReference type="GO" id="GO:0005737">
    <property type="term" value="C:cytoplasm"/>
    <property type="evidence" value="ECO:0007669"/>
    <property type="project" value="TreeGrafter"/>
</dbReference>
<dbReference type="InterPro" id="IPR016195">
    <property type="entry name" value="Pol/histidinol_Pase-like"/>
</dbReference>